<dbReference type="Pfam" id="PF16091">
    <property type="entry name" value="DUF4820"/>
    <property type="match status" value="1"/>
</dbReference>
<dbReference type="InterPro" id="IPR032150">
    <property type="entry name" value="DUF4820"/>
</dbReference>
<evidence type="ECO:0000256" key="1">
    <source>
        <dbReference type="SAM" id="MobiDB-lite"/>
    </source>
</evidence>
<dbReference type="GO" id="GO:0005634">
    <property type="term" value="C:nucleus"/>
    <property type="evidence" value="ECO:0007669"/>
    <property type="project" value="TreeGrafter"/>
</dbReference>
<feature type="compositionally biased region" description="Acidic residues" evidence="1">
    <location>
        <begin position="240"/>
        <end position="262"/>
    </location>
</feature>
<feature type="region of interest" description="Disordered" evidence="1">
    <location>
        <begin position="240"/>
        <end position="463"/>
    </location>
</feature>
<gene>
    <name evidence="3" type="primary">LOC115626833</name>
</gene>
<dbReference type="GeneID" id="115626833"/>
<feature type="compositionally biased region" description="Polar residues" evidence="1">
    <location>
        <begin position="196"/>
        <end position="208"/>
    </location>
</feature>
<dbReference type="Proteomes" id="UP000504634">
    <property type="component" value="Unplaced"/>
</dbReference>
<dbReference type="AlphaFoldDB" id="A0A6J2TTD3"/>
<name>A0A6J2TTD3_DROLE</name>
<dbReference type="CTD" id="37164"/>
<evidence type="ECO:0000313" key="2">
    <source>
        <dbReference type="Proteomes" id="UP000504634"/>
    </source>
</evidence>
<feature type="region of interest" description="Disordered" evidence="1">
    <location>
        <begin position="530"/>
        <end position="587"/>
    </location>
</feature>
<protein>
    <submittedName>
        <fullName evidence="3">Uncharacterized protein LOC115626833 isoform X1</fullName>
    </submittedName>
</protein>
<sequence length="587" mass="65937">MAQESKGMAVAQKQPHMNDDEDEVRDLQKQQPRSGGIYDKVRRQAERFASTWLGQYVIERADRALKMIEDTAKWSLPRDENACLPERPLPWTLFLWMILVLRLTRIWLSLGALMIGNGPVSPSDVIYFIQTRRRKLRAIRVHGLKVMRQRQQEAAMGSSTNYSQKFAFWWSRAICRPGVQRENSGRLFHIRGGVSEQKSNQNQSQAGQRQPIAKRPRDEDCSIDHNLTIEEMLAKYANENSEDDVDFVPDAEDEENDDDSDSSNDSSNTDSSAETSASELEKHDEHNEKEEKAEVKAKAEPATDLGHNEPITRNGNDHKKPLQAQSSDLAVQSISQQLLPKEDQWKASPGHVSAASTRLYGTSNTVAAVTTEHDTDSNHDNDNDDDKDNDNDHDSNNDDSHSDNDNDNDNEDNETDSSTSASTSKSNCTVHSAQSYQSYQDIEKQRNEAPNDGNVSRRSTTQLIVPSNYPNVMTPTVETLTPATSSEDIFYSPIGSPSSFNALNNCFGPGSTQKSASDKSYLKIAFSSPIPGAEVQAQTEKTPASDFDSIFMKPYAQPDQPQSQPKSQNPHQQQRNQNQRYRGRNRR</sequence>
<organism evidence="2 3">
    <name type="scientific">Drosophila lebanonensis</name>
    <name type="common">Fruit fly</name>
    <name type="synonym">Scaptodrosophila lebanonensis</name>
    <dbReference type="NCBI Taxonomy" id="7225"/>
    <lineage>
        <taxon>Eukaryota</taxon>
        <taxon>Metazoa</taxon>
        <taxon>Ecdysozoa</taxon>
        <taxon>Arthropoda</taxon>
        <taxon>Hexapoda</taxon>
        <taxon>Insecta</taxon>
        <taxon>Pterygota</taxon>
        <taxon>Neoptera</taxon>
        <taxon>Endopterygota</taxon>
        <taxon>Diptera</taxon>
        <taxon>Brachycera</taxon>
        <taxon>Muscomorpha</taxon>
        <taxon>Ephydroidea</taxon>
        <taxon>Drosophilidae</taxon>
        <taxon>Scaptodrosophila</taxon>
    </lineage>
</organism>
<feature type="compositionally biased region" description="Low complexity" evidence="1">
    <location>
        <begin position="263"/>
        <end position="278"/>
    </location>
</feature>
<accession>A0A6J2TTD3</accession>
<feature type="compositionally biased region" description="Basic and acidic residues" evidence="1">
    <location>
        <begin position="390"/>
        <end position="404"/>
    </location>
</feature>
<feature type="compositionally biased region" description="Polar residues" evidence="1">
    <location>
        <begin position="430"/>
        <end position="440"/>
    </location>
</feature>
<evidence type="ECO:0000313" key="3">
    <source>
        <dbReference type="RefSeq" id="XP_030378177.1"/>
    </source>
</evidence>
<feature type="compositionally biased region" description="Polar residues" evidence="1">
    <location>
        <begin position="453"/>
        <end position="463"/>
    </location>
</feature>
<feature type="compositionally biased region" description="Polar residues" evidence="1">
    <location>
        <begin position="354"/>
        <end position="368"/>
    </location>
</feature>
<dbReference type="PANTHER" id="PTHR13275">
    <property type="entry name" value="YL-1 PROTEIN TRANSCRIPTION FACTOR-LIKE 1"/>
    <property type="match status" value="1"/>
</dbReference>
<feature type="region of interest" description="Disordered" evidence="1">
    <location>
        <begin position="194"/>
        <end position="220"/>
    </location>
</feature>
<feature type="compositionally biased region" description="Low complexity" evidence="1">
    <location>
        <begin position="557"/>
        <end position="580"/>
    </location>
</feature>
<feature type="region of interest" description="Disordered" evidence="1">
    <location>
        <begin position="1"/>
        <end position="36"/>
    </location>
</feature>
<dbReference type="OrthoDB" id="7398970at2759"/>
<feature type="compositionally biased region" description="Basic and acidic residues" evidence="1">
    <location>
        <begin position="371"/>
        <end position="381"/>
    </location>
</feature>
<feature type="compositionally biased region" description="Low complexity" evidence="1">
    <location>
        <begin position="416"/>
        <end position="429"/>
    </location>
</feature>
<proteinExistence type="predicted"/>
<dbReference type="PANTHER" id="PTHR13275:SF4">
    <property type="entry name" value="VACUOLAR PROTEIN SORTING-ASSOCIATED PROTEIN 72 HOMOLOG"/>
    <property type="match status" value="1"/>
</dbReference>
<reference evidence="3" key="1">
    <citation type="submission" date="2025-08" db="UniProtKB">
        <authorList>
            <consortium name="RefSeq"/>
        </authorList>
    </citation>
    <scope>IDENTIFICATION</scope>
    <source>
        <strain evidence="3">11010-0011.00</strain>
        <tissue evidence="3">Whole body</tissue>
    </source>
</reference>
<feature type="compositionally biased region" description="Polar residues" evidence="1">
    <location>
        <begin position="323"/>
        <end position="338"/>
    </location>
</feature>
<feature type="compositionally biased region" description="Basic and acidic residues" evidence="1">
    <location>
        <begin position="279"/>
        <end position="301"/>
    </location>
</feature>
<keyword evidence="2" id="KW-1185">Reference proteome</keyword>
<dbReference type="RefSeq" id="XP_030378177.1">
    <property type="nucleotide sequence ID" value="XM_030522317.1"/>
</dbReference>
<feature type="compositionally biased region" description="Acidic residues" evidence="1">
    <location>
        <begin position="405"/>
        <end position="415"/>
    </location>
</feature>